<dbReference type="NCBIfam" id="TIGR02532">
    <property type="entry name" value="IV_pilin_GFxxxE"/>
    <property type="match status" value="1"/>
</dbReference>
<dbReference type="InterPro" id="IPR045584">
    <property type="entry name" value="Pilin-like"/>
</dbReference>
<dbReference type="InterPro" id="IPR011453">
    <property type="entry name" value="DUF1559"/>
</dbReference>
<dbReference type="EMBL" id="CP036279">
    <property type="protein sequence ID" value="QDU63740.1"/>
    <property type="molecule type" value="Genomic_DNA"/>
</dbReference>
<dbReference type="Pfam" id="PF07596">
    <property type="entry name" value="SBP_bac_10"/>
    <property type="match status" value="1"/>
</dbReference>
<sequence>MLRNKRGAFTLIELLVVIAIIGVLVALLLPAIQQAREAARRMQCQSNLRQFGEAMHNYLDGHSVFPYGVGAVDGGAADSTYWSWGAHLLPHLDKSALYDRLNVGGRSLGQAVSATGAAEVLPEMQQRVAAFRCPSDNGDVVNSQYQVGGESLALSNYVGSTSHAYTANDWTGVLGPVFSLGGGGTATARPLGLDDLLDGTTKTFLIGERTWRIQGNNLYAGNVFGFTGSTLSSPSSRGSGLCAVLGTTGWPINDLTDANDYNSARMGFSSQHPGGANFLMGDGAVKFIGETIDHVQTRAPAATTDSNSLETVDSTFERLAHVRDNQVIDGF</sequence>
<evidence type="ECO:0000313" key="4">
    <source>
        <dbReference type="Proteomes" id="UP000317093"/>
    </source>
</evidence>
<gene>
    <name evidence="3" type="ORF">Pan216_46210</name>
</gene>
<dbReference type="OrthoDB" id="255848at2"/>
<dbReference type="Gene3D" id="3.30.700.10">
    <property type="entry name" value="Glycoprotein, Type 4 Pilin"/>
    <property type="match status" value="1"/>
</dbReference>
<accession>A0A518B9S1</accession>
<dbReference type="SUPFAM" id="SSF54523">
    <property type="entry name" value="Pili subunits"/>
    <property type="match status" value="1"/>
</dbReference>
<evidence type="ECO:0000313" key="3">
    <source>
        <dbReference type="EMBL" id="QDU63740.1"/>
    </source>
</evidence>
<organism evidence="3 4">
    <name type="scientific">Kolteria novifilia</name>
    <dbReference type="NCBI Taxonomy" id="2527975"/>
    <lineage>
        <taxon>Bacteria</taxon>
        <taxon>Pseudomonadati</taxon>
        <taxon>Planctomycetota</taxon>
        <taxon>Planctomycetia</taxon>
        <taxon>Kolteriales</taxon>
        <taxon>Kolteriaceae</taxon>
        <taxon>Kolteria</taxon>
    </lineage>
</organism>
<proteinExistence type="predicted"/>
<keyword evidence="1" id="KW-1133">Transmembrane helix</keyword>
<dbReference type="KEGG" id="knv:Pan216_46210"/>
<keyword evidence="4" id="KW-1185">Reference proteome</keyword>
<feature type="domain" description="DUF1559" evidence="2">
    <location>
        <begin position="33"/>
        <end position="293"/>
    </location>
</feature>
<dbReference type="AlphaFoldDB" id="A0A518B9S1"/>
<dbReference type="Proteomes" id="UP000317093">
    <property type="component" value="Chromosome"/>
</dbReference>
<evidence type="ECO:0000259" key="2">
    <source>
        <dbReference type="Pfam" id="PF07596"/>
    </source>
</evidence>
<name>A0A518B9S1_9BACT</name>
<dbReference type="InterPro" id="IPR012902">
    <property type="entry name" value="N_methyl_site"/>
</dbReference>
<dbReference type="PANTHER" id="PTHR30093:SF2">
    <property type="entry name" value="TYPE II SECRETION SYSTEM PROTEIN H"/>
    <property type="match status" value="1"/>
</dbReference>
<keyword evidence="1" id="KW-0472">Membrane</keyword>
<keyword evidence="1" id="KW-0812">Transmembrane</keyword>
<protein>
    <recommendedName>
        <fullName evidence="2">DUF1559 domain-containing protein</fullName>
    </recommendedName>
</protein>
<dbReference type="Pfam" id="PF07963">
    <property type="entry name" value="N_methyl"/>
    <property type="match status" value="1"/>
</dbReference>
<dbReference type="RefSeq" id="WP_145264258.1">
    <property type="nucleotide sequence ID" value="NZ_CP036279.1"/>
</dbReference>
<dbReference type="NCBIfam" id="TIGR04294">
    <property type="entry name" value="pre_pil_HX9DG"/>
    <property type="match status" value="1"/>
</dbReference>
<feature type="transmembrane region" description="Helical" evidence="1">
    <location>
        <begin position="12"/>
        <end position="32"/>
    </location>
</feature>
<evidence type="ECO:0000256" key="1">
    <source>
        <dbReference type="SAM" id="Phobius"/>
    </source>
</evidence>
<dbReference type="PANTHER" id="PTHR30093">
    <property type="entry name" value="GENERAL SECRETION PATHWAY PROTEIN G"/>
    <property type="match status" value="1"/>
</dbReference>
<dbReference type="InterPro" id="IPR027558">
    <property type="entry name" value="Pre_pil_HX9DG_C"/>
</dbReference>
<reference evidence="3 4" key="1">
    <citation type="submission" date="2019-02" db="EMBL/GenBank/DDBJ databases">
        <title>Deep-cultivation of Planctomycetes and their phenomic and genomic characterization uncovers novel biology.</title>
        <authorList>
            <person name="Wiegand S."/>
            <person name="Jogler M."/>
            <person name="Boedeker C."/>
            <person name="Pinto D."/>
            <person name="Vollmers J."/>
            <person name="Rivas-Marin E."/>
            <person name="Kohn T."/>
            <person name="Peeters S.H."/>
            <person name="Heuer A."/>
            <person name="Rast P."/>
            <person name="Oberbeckmann S."/>
            <person name="Bunk B."/>
            <person name="Jeske O."/>
            <person name="Meyerdierks A."/>
            <person name="Storesund J.E."/>
            <person name="Kallscheuer N."/>
            <person name="Luecker S."/>
            <person name="Lage O.M."/>
            <person name="Pohl T."/>
            <person name="Merkel B.J."/>
            <person name="Hornburger P."/>
            <person name="Mueller R.-W."/>
            <person name="Bruemmer F."/>
            <person name="Labrenz M."/>
            <person name="Spormann A.M."/>
            <person name="Op den Camp H."/>
            <person name="Overmann J."/>
            <person name="Amann R."/>
            <person name="Jetten M.S.M."/>
            <person name="Mascher T."/>
            <person name="Medema M.H."/>
            <person name="Devos D.P."/>
            <person name="Kaster A.-K."/>
            <person name="Ovreas L."/>
            <person name="Rohde M."/>
            <person name="Galperin M.Y."/>
            <person name="Jogler C."/>
        </authorList>
    </citation>
    <scope>NUCLEOTIDE SEQUENCE [LARGE SCALE GENOMIC DNA]</scope>
    <source>
        <strain evidence="3 4">Pan216</strain>
    </source>
</reference>